<evidence type="ECO:0000313" key="5">
    <source>
        <dbReference type="Proteomes" id="UP000184105"/>
    </source>
</evidence>
<reference evidence="4 5" key="1">
    <citation type="submission" date="2016-11" db="EMBL/GenBank/DDBJ databases">
        <authorList>
            <person name="Varghese N."/>
            <person name="Submissions S."/>
        </authorList>
    </citation>
    <scope>NUCLEOTIDE SEQUENCE [LARGE SCALE GENOMIC DNA]</scope>
    <source>
        <strain evidence="4 5">DSM 22613</strain>
    </source>
</reference>
<keyword evidence="5" id="KW-1185">Reference proteome</keyword>
<dbReference type="Gene3D" id="3.30.2350.10">
    <property type="entry name" value="Pseudouridine synthase"/>
    <property type="match status" value="1"/>
</dbReference>
<dbReference type="AlphaFoldDB" id="A0AAX2F4E3"/>
<dbReference type="Pfam" id="PF00849">
    <property type="entry name" value="PseudoU_synth_2"/>
    <property type="match status" value="1"/>
</dbReference>
<dbReference type="GO" id="GO:0009982">
    <property type="term" value="F:pseudouridine synthase activity"/>
    <property type="evidence" value="ECO:0007669"/>
    <property type="project" value="InterPro"/>
</dbReference>
<accession>A0AAX2F4E3</accession>
<dbReference type="GO" id="GO:0140098">
    <property type="term" value="F:catalytic activity, acting on RNA"/>
    <property type="evidence" value="ECO:0007669"/>
    <property type="project" value="UniProtKB-ARBA"/>
</dbReference>
<name>A0AAX2F4E3_9BACT</name>
<gene>
    <name evidence="4" type="ORF">SAMN05444364_11427</name>
</gene>
<evidence type="ECO:0000259" key="3">
    <source>
        <dbReference type="Pfam" id="PF00849"/>
    </source>
</evidence>
<protein>
    <submittedName>
        <fullName evidence="4">tRNA pseudouridine32 synthase / 23S rRNA pseudouridine746 synthase</fullName>
    </submittedName>
</protein>
<keyword evidence="1" id="KW-0175">Coiled coil</keyword>
<dbReference type="GO" id="GO:0000455">
    <property type="term" value="P:enzyme-directed rRNA pseudouridine synthesis"/>
    <property type="evidence" value="ECO:0007669"/>
    <property type="project" value="TreeGrafter"/>
</dbReference>
<dbReference type="GO" id="GO:0003723">
    <property type="term" value="F:RNA binding"/>
    <property type="evidence" value="ECO:0007669"/>
    <property type="project" value="InterPro"/>
</dbReference>
<feature type="domain" description="Pseudouridine synthase RsuA/RluA-like" evidence="3">
    <location>
        <begin position="386"/>
        <end position="543"/>
    </location>
</feature>
<feature type="region of interest" description="Disordered" evidence="2">
    <location>
        <begin position="479"/>
        <end position="501"/>
    </location>
</feature>
<dbReference type="SUPFAM" id="SSF55120">
    <property type="entry name" value="Pseudouridine synthase"/>
    <property type="match status" value="1"/>
</dbReference>
<evidence type="ECO:0000313" key="4">
    <source>
        <dbReference type="EMBL" id="SHF87183.1"/>
    </source>
</evidence>
<evidence type="ECO:0000256" key="2">
    <source>
        <dbReference type="SAM" id="MobiDB-lite"/>
    </source>
</evidence>
<comment type="caution">
    <text evidence="4">The sequence shown here is derived from an EMBL/GenBank/DDBJ whole genome shotgun (WGS) entry which is preliminary data.</text>
</comment>
<dbReference type="PANTHER" id="PTHR21600">
    <property type="entry name" value="MITOCHONDRIAL RNA PSEUDOURIDINE SYNTHASE"/>
    <property type="match status" value="1"/>
</dbReference>
<dbReference type="Proteomes" id="UP000184105">
    <property type="component" value="Unassembled WGS sequence"/>
</dbReference>
<dbReference type="EMBL" id="FQWA01000014">
    <property type="protein sequence ID" value="SHF87183.1"/>
    <property type="molecule type" value="Genomic_DNA"/>
</dbReference>
<dbReference type="CDD" id="cd02869">
    <property type="entry name" value="PseudoU_synth_RluA_like"/>
    <property type="match status" value="1"/>
</dbReference>
<dbReference type="PANTHER" id="PTHR21600:SF89">
    <property type="entry name" value="RIBOSOMAL LARGE SUBUNIT PSEUDOURIDINE SYNTHASE A"/>
    <property type="match status" value="1"/>
</dbReference>
<dbReference type="InterPro" id="IPR006224">
    <property type="entry name" value="PsdUridine_synth_RluA-like_CS"/>
</dbReference>
<dbReference type="PROSITE" id="PS01129">
    <property type="entry name" value="PSI_RLU"/>
    <property type="match status" value="1"/>
</dbReference>
<dbReference type="InterPro" id="IPR006145">
    <property type="entry name" value="PsdUridine_synth_RsuA/RluA"/>
</dbReference>
<organism evidence="4 5">
    <name type="scientific">Prevotella scopos JCM 17725</name>
    <dbReference type="NCBI Taxonomy" id="1236518"/>
    <lineage>
        <taxon>Bacteria</taxon>
        <taxon>Pseudomonadati</taxon>
        <taxon>Bacteroidota</taxon>
        <taxon>Bacteroidia</taxon>
        <taxon>Bacteroidales</taxon>
        <taxon>Prevotellaceae</taxon>
        <taxon>Prevotella</taxon>
    </lineage>
</organism>
<proteinExistence type="predicted"/>
<feature type="coiled-coil region" evidence="1">
    <location>
        <begin position="177"/>
        <end position="208"/>
    </location>
</feature>
<evidence type="ECO:0000256" key="1">
    <source>
        <dbReference type="SAM" id="Coils"/>
    </source>
</evidence>
<dbReference type="InterPro" id="IPR020103">
    <property type="entry name" value="PsdUridine_synth_cat_dom_sf"/>
</dbReference>
<dbReference type="InterPro" id="IPR050188">
    <property type="entry name" value="RluA_PseudoU_synthase"/>
</dbReference>
<sequence>MFTRKLVNSSTIPYLCTMKFHPVVSEHSLPVRFNNPFDYEPDALCRAAVKQLQANLPITPIEGKMYGVLIVERNGEIGYLQAYSGQIADEGEDFVPAVFDYLQSDGYFKIHEAEITQLNQQITQLKASTAYQQASNSLKMIQQKAEKDIEEARKVMQGAKFLRDKRRKEAFISEAERNEMTRQSQFLKAELQRKKKAYAEQITAAQTIVNGYQKQITAWKRERKMKSDHLQHWLFSQFSLLNARRERKNLLDIFRDYYLKNSPARTKAAHITSVNTAERTTKENLAASLLPPSGAGECCEPKLLQYAFLHGYKPISMAMFWWGPPPKTEIRQHGNYYPACNGKCKPILEWMLDGIDVDYKDCNRTDYETELALSERLKIRYEDDYLAVVVKPSGLLSVPGKGCQPSVYSILKERWKGKSDVFMVHRLDMDTSGLLVVARNTEVYKALQAQFIGRSVKKKYVALLPLSVLEKQLPAEGRIELPLSPDPDDRPRQRVDRTNGKPATTEYRFIGKTTYGKEALEAVKIELYPLTGRTHQLRIHCAHPDGLGSPIIGDNLYGQRAERLWLHAEHLEFTHPITQKRMSFDTPL</sequence>
<feature type="compositionally biased region" description="Basic and acidic residues" evidence="2">
    <location>
        <begin position="487"/>
        <end position="499"/>
    </location>
</feature>